<gene>
    <name evidence="1" type="ORF">CVT24_003892</name>
</gene>
<name>A0A409VV77_9AGAR</name>
<reference evidence="1 2" key="1">
    <citation type="journal article" date="2018" name="Evol. Lett.">
        <title>Horizontal gene cluster transfer increased hallucinogenic mushroom diversity.</title>
        <authorList>
            <person name="Reynolds H.T."/>
            <person name="Vijayakumar V."/>
            <person name="Gluck-Thaler E."/>
            <person name="Korotkin H.B."/>
            <person name="Matheny P.B."/>
            <person name="Slot J.C."/>
        </authorList>
    </citation>
    <scope>NUCLEOTIDE SEQUENCE [LARGE SCALE GENOMIC DNA]</scope>
    <source>
        <strain evidence="1 2">2629</strain>
    </source>
</reference>
<sequence>MPFLRYRRLFFTERSTKRSPELPYEIWRIIYFLVPKEYRFSLYAVNSTLFNIAMDEEYSSLLAGFVEGHGTLRCIANLSPIVAKRVKSLVLCSGFFDRHIQDIKEHRLSFWIRNAVLLSTHLRNMSGLSKLKLHSYHARYNHSHLMLKLLRLNGAPWTALSVLELEGALNEFPRILDAMPVLRRLEVLSLTMLEPWTKLSVEDRRSFSTKVAQFVNQKCNTITRLEVDFIYDLVALDQFFTSLKPLARLSFLDLVFPGPHGFEEPHDLMGFHGFLAAHTDALNDLTLMMDFDQIGCKRKVVYTGPIQIPNVFNSIRDCIFIDHNPNGFANTLDQYVSIITSFLGQHTLFGCKLTRLQIINHVLRPKDLLTIIPLLGGDASSLRFLKITLLCFQCDLFQLFSSNLPRLETLCLLFSSFSKDRFEDTDDVADGLSTLSTRLILAYPGDDEFDRITSFFGGYFSDKLERQDYSHWGLSSLQWQFYNRHWLPRHSIGLPDTETYPFCAPIYNSFKESIIKAIPSLSSFNGEDIERS</sequence>
<proteinExistence type="predicted"/>
<dbReference type="Proteomes" id="UP000284842">
    <property type="component" value="Unassembled WGS sequence"/>
</dbReference>
<evidence type="ECO:0000313" key="1">
    <source>
        <dbReference type="EMBL" id="PPQ70165.1"/>
    </source>
</evidence>
<keyword evidence="2" id="KW-1185">Reference proteome</keyword>
<evidence type="ECO:0008006" key="3">
    <source>
        <dbReference type="Google" id="ProtNLM"/>
    </source>
</evidence>
<dbReference type="EMBL" id="NHTK01005963">
    <property type="protein sequence ID" value="PPQ70165.1"/>
    <property type="molecule type" value="Genomic_DNA"/>
</dbReference>
<organism evidence="1 2">
    <name type="scientific">Panaeolus cyanescens</name>
    <dbReference type="NCBI Taxonomy" id="181874"/>
    <lineage>
        <taxon>Eukaryota</taxon>
        <taxon>Fungi</taxon>
        <taxon>Dikarya</taxon>
        <taxon>Basidiomycota</taxon>
        <taxon>Agaricomycotina</taxon>
        <taxon>Agaricomycetes</taxon>
        <taxon>Agaricomycetidae</taxon>
        <taxon>Agaricales</taxon>
        <taxon>Agaricineae</taxon>
        <taxon>Galeropsidaceae</taxon>
        <taxon>Panaeolus</taxon>
    </lineage>
</organism>
<dbReference type="AlphaFoldDB" id="A0A409VV77"/>
<evidence type="ECO:0000313" key="2">
    <source>
        <dbReference type="Proteomes" id="UP000284842"/>
    </source>
</evidence>
<dbReference type="InParanoid" id="A0A409VV77"/>
<comment type="caution">
    <text evidence="1">The sequence shown here is derived from an EMBL/GenBank/DDBJ whole genome shotgun (WGS) entry which is preliminary data.</text>
</comment>
<protein>
    <recommendedName>
        <fullName evidence="3">F-box domain-containing protein</fullName>
    </recommendedName>
</protein>
<dbReference type="OrthoDB" id="3039255at2759"/>
<accession>A0A409VV77</accession>